<evidence type="ECO:0000313" key="5">
    <source>
        <dbReference type="Proteomes" id="UP000755654"/>
    </source>
</evidence>
<name>A0ABS5ZUI8_9PROT</name>
<keyword evidence="2" id="KW-1133">Transmembrane helix</keyword>
<comment type="caution">
    <text evidence="4">The sequence shown here is derived from an EMBL/GenBank/DDBJ whole genome shotgun (WGS) entry which is preliminary data.</text>
</comment>
<keyword evidence="5" id="KW-1185">Reference proteome</keyword>
<gene>
    <name evidence="4" type="ORF">HAP95_01315</name>
</gene>
<feature type="compositionally biased region" description="Pro residues" evidence="1">
    <location>
        <begin position="108"/>
        <end position="120"/>
    </location>
</feature>
<evidence type="ECO:0000256" key="1">
    <source>
        <dbReference type="SAM" id="MobiDB-lite"/>
    </source>
</evidence>
<dbReference type="PROSITE" id="PS52015">
    <property type="entry name" value="TONB_CTD"/>
    <property type="match status" value="1"/>
</dbReference>
<keyword evidence="2" id="KW-0812">Transmembrane</keyword>
<feature type="transmembrane region" description="Helical" evidence="2">
    <location>
        <begin position="21"/>
        <end position="40"/>
    </location>
</feature>
<feature type="compositionally biased region" description="Pro residues" evidence="1">
    <location>
        <begin position="63"/>
        <end position="98"/>
    </location>
</feature>
<dbReference type="SUPFAM" id="SSF74653">
    <property type="entry name" value="TolA/TonB C-terminal domain"/>
    <property type="match status" value="1"/>
</dbReference>
<keyword evidence="2" id="KW-0472">Membrane</keyword>
<sequence length="239" mass="25168">MSADLRPLANLVKAPRSNGNFKAFVIAAAIESVFVALLIWKSTEQTPPPAAINAPVTISLVPPTPPKPLPPMPKPQVQPQPKPVPRPVPRPLPRPVPHPVAEQQAKLPLPPTPMPSPVQAPTPKAVATPPPPPPSAAPVSPAVREDYLAQVKGAIQAAVHFPESAKMLGENGRVQLHFILHAGQIGGVSITQKGSMGAFDTAAIAALRDAHLPAVPASLKNKSFDLSIWVEFKLSGQNE</sequence>
<proteinExistence type="predicted"/>
<dbReference type="Gene3D" id="3.30.1150.10">
    <property type="match status" value="1"/>
</dbReference>
<organism evidence="4 5">
    <name type="scientific">Acidithiobacillus sulfurivorans</name>
    <dbReference type="NCBI Taxonomy" id="1958756"/>
    <lineage>
        <taxon>Bacteria</taxon>
        <taxon>Pseudomonadati</taxon>
        <taxon>Pseudomonadota</taxon>
        <taxon>Acidithiobacillia</taxon>
        <taxon>Acidithiobacillales</taxon>
        <taxon>Acidithiobacillaceae</taxon>
        <taxon>Acidithiobacillus</taxon>
    </lineage>
</organism>
<accession>A0ABS5ZUI8</accession>
<dbReference type="InterPro" id="IPR037682">
    <property type="entry name" value="TonB_C"/>
</dbReference>
<reference evidence="4 5" key="1">
    <citation type="journal article" date="2021" name="ISME J.">
        <title>Genomic evolution of the class Acidithiobacillia: deep-branching Proteobacteria living in extreme acidic conditions.</title>
        <authorList>
            <person name="Moya-Beltran A."/>
            <person name="Beard S."/>
            <person name="Rojas-Villalobos C."/>
            <person name="Issotta F."/>
            <person name="Gallardo Y."/>
            <person name="Ulloa R."/>
            <person name="Giaveno A."/>
            <person name="Degli Esposti M."/>
            <person name="Johnson D.B."/>
            <person name="Quatrini R."/>
        </authorList>
    </citation>
    <scope>NUCLEOTIDE SEQUENCE [LARGE SCALE GENOMIC DNA]</scope>
    <source>
        <strain evidence="4 5">RW2</strain>
    </source>
</reference>
<dbReference type="Proteomes" id="UP000755654">
    <property type="component" value="Unassembled WGS sequence"/>
</dbReference>
<evidence type="ECO:0000313" key="4">
    <source>
        <dbReference type="EMBL" id="MBU2758857.1"/>
    </source>
</evidence>
<evidence type="ECO:0000259" key="3">
    <source>
        <dbReference type="PROSITE" id="PS52015"/>
    </source>
</evidence>
<feature type="domain" description="TonB C-terminal" evidence="3">
    <location>
        <begin position="146"/>
        <end position="239"/>
    </location>
</feature>
<protein>
    <submittedName>
        <fullName evidence="4">Energy transducer TonB</fullName>
    </submittedName>
</protein>
<dbReference type="Pfam" id="PF03544">
    <property type="entry name" value="TonB_C"/>
    <property type="match status" value="1"/>
</dbReference>
<feature type="region of interest" description="Disordered" evidence="1">
    <location>
        <begin position="63"/>
        <end position="140"/>
    </location>
</feature>
<dbReference type="EMBL" id="JAAOMP010000025">
    <property type="protein sequence ID" value="MBU2758857.1"/>
    <property type="molecule type" value="Genomic_DNA"/>
</dbReference>
<evidence type="ECO:0000256" key="2">
    <source>
        <dbReference type="SAM" id="Phobius"/>
    </source>
</evidence>